<dbReference type="InterPro" id="IPR041497">
    <property type="entry name" value="Thump-like"/>
</dbReference>
<accession>A0A345UG00</accession>
<sequence>MPDALPQHPLMGRPEWVEVLEARPLPDPAEFAIRGRGQWGEVTPDIAEQLFCYRRAEKKLAGFHQKGWLYRRLSLEQCSGAAAARYKAGLFSGELCADLTGGLGIDSLAFAVSFGQVHHVEAVPVISALARHNHHISGAANIRHYAETTADFLQRFRGKADLMYADPSRRDGDARVFRLADCEPNIPELLPLLREKAQHVLLKLSPLYDLKQLIRELPEIQFIEVVSHRGEVKEILAGWRNERDTGPERSATISAVLIDDAGNVLHRAEQSPVTTQPPQVSGDALLPGDFLLLPDPAVVKAEVTAAVAGHLSLSSLSGDWSLLWARKSNPGFSPKTFPGRSFVLEWCLPFHPKQLKKKLRRENLKRVHVYRRDFPVNVAGLRKKFQLEMGEEGHLLFFTDGSGQRWCARCTLSILDTGR</sequence>
<evidence type="ECO:0000313" key="3">
    <source>
        <dbReference type="Proteomes" id="UP000254808"/>
    </source>
</evidence>
<dbReference type="Pfam" id="PF18096">
    <property type="entry name" value="Thump_like"/>
    <property type="match status" value="1"/>
</dbReference>
<dbReference type="AlphaFoldDB" id="A0A345UG00"/>
<dbReference type="OrthoDB" id="1000417at2"/>
<name>A0A345UG00_9BACT</name>
<dbReference type="Gene3D" id="3.40.50.150">
    <property type="entry name" value="Vaccinia Virus protein VP39"/>
    <property type="match status" value="1"/>
</dbReference>
<dbReference type="InterPro" id="IPR029063">
    <property type="entry name" value="SAM-dependent_MTases_sf"/>
</dbReference>
<evidence type="ECO:0000259" key="1">
    <source>
        <dbReference type="Pfam" id="PF18096"/>
    </source>
</evidence>
<feature type="domain" description="THUMP-like" evidence="1">
    <location>
        <begin position="339"/>
        <end position="411"/>
    </location>
</feature>
<gene>
    <name evidence="2" type="ORF">CYPRO_0114</name>
</gene>
<protein>
    <recommendedName>
        <fullName evidence="1">THUMP-like domain-containing protein</fullName>
    </recommendedName>
</protein>
<dbReference type="SUPFAM" id="SSF53335">
    <property type="entry name" value="S-adenosyl-L-methionine-dependent methyltransferases"/>
    <property type="match status" value="1"/>
</dbReference>
<dbReference type="Proteomes" id="UP000254808">
    <property type="component" value="Chromosome"/>
</dbReference>
<evidence type="ECO:0000313" key="2">
    <source>
        <dbReference type="EMBL" id="AXI99401.1"/>
    </source>
</evidence>
<reference evidence="2 3" key="1">
    <citation type="submission" date="2018-03" db="EMBL/GenBank/DDBJ databases">
        <title>Phenotypic and genomic properties of Cyclonatronum proteinivorum gen. nov., sp. nov., a haloalkaliphilic bacteroidete from soda lakes possessing Na+-translocating rhodopsin.</title>
        <authorList>
            <person name="Toshchakov S.V."/>
            <person name="Korzhenkov A."/>
            <person name="Samarov N.I."/>
            <person name="Kublanov I.V."/>
            <person name="Muntyan M.S."/>
            <person name="Sorokin D.Y."/>
        </authorList>
    </citation>
    <scope>NUCLEOTIDE SEQUENCE [LARGE SCALE GENOMIC DNA]</scope>
    <source>
        <strain evidence="2 3">Omega</strain>
    </source>
</reference>
<dbReference type="KEGG" id="cprv:CYPRO_0114"/>
<dbReference type="RefSeq" id="WP_124245467.1">
    <property type="nucleotide sequence ID" value="NZ_CP027806.1"/>
</dbReference>
<keyword evidence="3" id="KW-1185">Reference proteome</keyword>
<organism evidence="2 3">
    <name type="scientific">Cyclonatronum proteinivorum</name>
    <dbReference type="NCBI Taxonomy" id="1457365"/>
    <lineage>
        <taxon>Bacteria</taxon>
        <taxon>Pseudomonadati</taxon>
        <taxon>Balneolota</taxon>
        <taxon>Balneolia</taxon>
        <taxon>Balneolales</taxon>
        <taxon>Cyclonatronaceae</taxon>
        <taxon>Cyclonatronum</taxon>
    </lineage>
</organism>
<proteinExistence type="predicted"/>
<dbReference type="EMBL" id="CP027806">
    <property type="protein sequence ID" value="AXI99401.1"/>
    <property type="molecule type" value="Genomic_DNA"/>
</dbReference>